<accession>A0A9P0BDV6</accession>
<protein>
    <submittedName>
        <fullName evidence="1">Uncharacterized protein</fullName>
    </submittedName>
</protein>
<gene>
    <name evidence="1" type="ORF">MELIAE_LOCUS9821</name>
</gene>
<reference evidence="1" key="1">
    <citation type="submission" date="2021-12" db="EMBL/GenBank/DDBJ databases">
        <authorList>
            <person name="King R."/>
        </authorList>
    </citation>
    <scope>NUCLEOTIDE SEQUENCE</scope>
</reference>
<sequence length="70" mass="8524">MQTNLYKNIENDQWPIVYTKKYNVYFLGLEKLHPFDAKKWGNIFKVLEPYQNPFKQFKPLKNFSTSMNMD</sequence>
<organism evidence="1 2">
    <name type="scientific">Brassicogethes aeneus</name>
    <name type="common">Rape pollen beetle</name>
    <name type="synonym">Meligethes aeneus</name>
    <dbReference type="NCBI Taxonomy" id="1431903"/>
    <lineage>
        <taxon>Eukaryota</taxon>
        <taxon>Metazoa</taxon>
        <taxon>Ecdysozoa</taxon>
        <taxon>Arthropoda</taxon>
        <taxon>Hexapoda</taxon>
        <taxon>Insecta</taxon>
        <taxon>Pterygota</taxon>
        <taxon>Neoptera</taxon>
        <taxon>Endopterygota</taxon>
        <taxon>Coleoptera</taxon>
        <taxon>Polyphaga</taxon>
        <taxon>Cucujiformia</taxon>
        <taxon>Nitidulidae</taxon>
        <taxon>Meligethinae</taxon>
        <taxon>Brassicogethes</taxon>
    </lineage>
</organism>
<evidence type="ECO:0000313" key="1">
    <source>
        <dbReference type="EMBL" id="CAH0559964.1"/>
    </source>
</evidence>
<dbReference type="EMBL" id="OV121138">
    <property type="protein sequence ID" value="CAH0559964.1"/>
    <property type="molecule type" value="Genomic_DNA"/>
</dbReference>
<keyword evidence="2" id="KW-1185">Reference proteome</keyword>
<evidence type="ECO:0000313" key="2">
    <source>
        <dbReference type="Proteomes" id="UP001154078"/>
    </source>
</evidence>
<proteinExistence type="predicted"/>
<dbReference type="AlphaFoldDB" id="A0A9P0BDV6"/>
<dbReference type="Proteomes" id="UP001154078">
    <property type="component" value="Chromosome 7"/>
</dbReference>
<name>A0A9P0BDV6_BRAAE</name>
<dbReference type="OrthoDB" id="437693at2759"/>